<evidence type="ECO:0000313" key="3">
    <source>
        <dbReference type="Proteomes" id="UP000471751"/>
    </source>
</evidence>
<keyword evidence="1" id="KW-0732">Signal</keyword>
<dbReference type="EMBL" id="JAAHBT010000031">
    <property type="protein sequence ID" value="NES09014.1"/>
    <property type="molecule type" value="Genomic_DNA"/>
</dbReference>
<feature type="chain" id="PRO_5026062375" evidence="1">
    <location>
        <begin position="20"/>
        <end position="238"/>
    </location>
</feature>
<accession>A0A6I5RLK6</accession>
<feature type="signal peptide" evidence="1">
    <location>
        <begin position="1"/>
        <end position="19"/>
    </location>
</feature>
<reference evidence="2 3" key="1">
    <citation type="submission" date="2020-02" db="EMBL/GenBank/DDBJ databases">
        <title>Broccoli isolated Pseudomonas sp.</title>
        <authorList>
            <person name="Fujikawa T."/>
            <person name="Sawada H."/>
        </authorList>
    </citation>
    <scope>NUCLEOTIDE SEQUENCE [LARGE SCALE GENOMIC DNA]</scope>
    <source>
        <strain evidence="2 3">JCM 32154</strain>
    </source>
</reference>
<evidence type="ECO:0000313" key="2">
    <source>
        <dbReference type="EMBL" id="NES09014.1"/>
    </source>
</evidence>
<gene>
    <name evidence="2" type="ORF">G3O07_03555</name>
</gene>
<sequence length="238" mass="25335">MRNLMVLLGMIAALSCAFAEEQRPAFPYIVDGTNRITAILSESPTPSRKDLIKVSTIACDALKQLLMDQAFYEGLFAVANTMSDTAPERAQWVRDIELFNLRFLAIEQQTFERAGLDERATKSLVDALGKYRSSVSNKVDPKAMIDAMGRVKDDFCKSAVELQALEDKAVAQAQVAALAEKSAWRWKGIAVIALDVGAAAAIIVGSGPAGAVVAGPAVTVVAGGSIAIGQDMMGRGKD</sequence>
<dbReference type="PROSITE" id="PS51257">
    <property type="entry name" value="PROKAR_LIPOPROTEIN"/>
    <property type="match status" value="1"/>
</dbReference>
<protein>
    <submittedName>
        <fullName evidence="2">Uncharacterized protein</fullName>
    </submittedName>
</protein>
<proteinExistence type="predicted"/>
<dbReference type="RefSeq" id="WP_163932634.1">
    <property type="nucleotide sequence ID" value="NZ_BMQU01000016.1"/>
</dbReference>
<dbReference type="Proteomes" id="UP000471751">
    <property type="component" value="Unassembled WGS sequence"/>
</dbReference>
<organism evidence="2 3">
    <name type="scientific">Pseudomonas laurentiana</name>
    <dbReference type="NCBI Taxonomy" id="2364649"/>
    <lineage>
        <taxon>Bacteria</taxon>
        <taxon>Pseudomonadati</taxon>
        <taxon>Pseudomonadota</taxon>
        <taxon>Gammaproteobacteria</taxon>
        <taxon>Pseudomonadales</taxon>
        <taxon>Pseudomonadaceae</taxon>
        <taxon>Pseudomonas</taxon>
    </lineage>
</organism>
<name>A0A6I5RLK6_9PSED</name>
<evidence type="ECO:0000256" key="1">
    <source>
        <dbReference type="SAM" id="SignalP"/>
    </source>
</evidence>
<dbReference type="AlphaFoldDB" id="A0A6I5RLK6"/>
<keyword evidence="3" id="KW-1185">Reference proteome</keyword>
<comment type="caution">
    <text evidence="2">The sequence shown here is derived from an EMBL/GenBank/DDBJ whole genome shotgun (WGS) entry which is preliminary data.</text>
</comment>